<evidence type="ECO:0000256" key="4">
    <source>
        <dbReference type="ARBA" id="ARBA00022801"/>
    </source>
</evidence>
<dbReference type="OrthoDB" id="10035502at2759"/>
<dbReference type="GO" id="GO:0008810">
    <property type="term" value="F:cellulase activity"/>
    <property type="evidence" value="ECO:0007669"/>
    <property type="project" value="UniProtKB-EC"/>
</dbReference>
<evidence type="ECO:0000256" key="6">
    <source>
        <dbReference type="ARBA" id="ARBA00023277"/>
    </source>
</evidence>
<proteinExistence type="inferred from homology"/>
<dbReference type="EC" id="3.2.1.4" evidence="3"/>
<dbReference type="AlphaFoldDB" id="A0A6A6J9T6"/>
<reference evidence="11" key="1">
    <citation type="journal article" date="2020" name="Stud. Mycol.">
        <title>101 Dothideomycetes genomes: a test case for predicting lifestyles and emergence of pathogens.</title>
        <authorList>
            <person name="Haridas S."/>
            <person name="Albert R."/>
            <person name="Binder M."/>
            <person name="Bloem J."/>
            <person name="Labutti K."/>
            <person name="Salamov A."/>
            <person name="Andreopoulos B."/>
            <person name="Baker S."/>
            <person name="Barry K."/>
            <person name="Bills G."/>
            <person name="Bluhm B."/>
            <person name="Cannon C."/>
            <person name="Castanera R."/>
            <person name="Culley D."/>
            <person name="Daum C."/>
            <person name="Ezra D."/>
            <person name="Gonzalez J."/>
            <person name="Henrissat B."/>
            <person name="Kuo A."/>
            <person name="Liang C."/>
            <person name="Lipzen A."/>
            <person name="Lutzoni F."/>
            <person name="Magnuson J."/>
            <person name="Mondo S."/>
            <person name="Nolan M."/>
            <person name="Ohm R."/>
            <person name="Pangilinan J."/>
            <person name="Park H.-J."/>
            <person name="Ramirez L."/>
            <person name="Alfaro M."/>
            <person name="Sun H."/>
            <person name="Tritt A."/>
            <person name="Yoshinaga Y."/>
            <person name="Zwiers L.-H."/>
            <person name="Turgeon B."/>
            <person name="Goodwin S."/>
            <person name="Spatafora J."/>
            <person name="Crous P."/>
            <person name="Grigoriev I."/>
        </authorList>
    </citation>
    <scope>NUCLEOTIDE SEQUENCE</scope>
    <source>
        <strain evidence="11">CBS 379.55</strain>
    </source>
</reference>
<evidence type="ECO:0000313" key="11">
    <source>
        <dbReference type="EMBL" id="KAF2272933.1"/>
    </source>
</evidence>
<dbReference type="SUPFAM" id="SSF50685">
    <property type="entry name" value="Barwin-like endoglucanases"/>
    <property type="match status" value="1"/>
</dbReference>
<evidence type="ECO:0000313" key="12">
    <source>
        <dbReference type="Proteomes" id="UP000800097"/>
    </source>
</evidence>
<keyword evidence="5" id="KW-0136">Cellulose degradation</keyword>
<comment type="similarity">
    <text evidence="2">Belongs to the glycosyl hydrolase 45 (cellulase K) family.</text>
</comment>
<evidence type="ECO:0000259" key="10">
    <source>
        <dbReference type="Pfam" id="PF02015"/>
    </source>
</evidence>
<dbReference type="PANTHER" id="PTHR39730">
    <property type="entry name" value="ENDOGLUCANASE 1"/>
    <property type="match status" value="1"/>
</dbReference>
<keyword evidence="12" id="KW-1185">Reference proteome</keyword>
<feature type="chain" id="PRO_5025667522" description="cellulase" evidence="9">
    <location>
        <begin position="23"/>
        <end position="270"/>
    </location>
</feature>
<dbReference type="InterPro" id="IPR036908">
    <property type="entry name" value="RlpA-like_sf"/>
</dbReference>
<keyword evidence="8" id="KW-0624">Polysaccharide degradation</keyword>
<evidence type="ECO:0000256" key="2">
    <source>
        <dbReference type="ARBA" id="ARBA00007793"/>
    </source>
</evidence>
<protein>
    <recommendedName>
        <fullName evidence="3">cellulase</fullName>
        <ecNumber evidence="3">3.2.1.4</ecNumber>
    </recommendedName>
</protein>
<dbReference type="InterPro" id="IPR000334">
    <property type="entry name" value="Glyco_hydro_45"/>
</dbReference>
<feature type="domain" description="Glycosyl hydrolases family 45 active site" evidence="10">
    <location>
        <begin position="31"/>
        <end position="232"/>
    </location>
</feature>
<dbReference type="Proteomes" id="UP000800097">
    <property type="component" value="Unassembled WGS sequence"/>
</dbReference>
<evidence type="ECO:0000256" key="9">
    <source>
        <dbReference type="SAM" id="SignalP"/>
    </source>
</evidence>
<evidence type="ECO:0000256" key="1">
    <source>
        <dbReference type="ARBA" id="ARBA00000966"/>
    </source>
</evidence>
<dbReference type="GO" id="GO:0030245">
    <property type="term" value="P:cellulose catabolic process"/>
    <property type="evidence" value="ECO:0007669"/>
    <property type="project" value="UniProtKB-KW"/>
</dbReference>
<keyword evidence="7" id="KW-0326">Glycosidase</keyword>
<comment type="catalytic activity">
    <reaction evidence="1">
        <text>Endohydrolysis of (1-&gt;4)-beta-D-glucosidic linkages in cellulose, lichenin and cereal beta-D-glucans.</text>
        <dbReference type="EC" id="3.2.1.4"/>
    </reaction>
</comment>
<dbReference type="InterPro" id="IPR052288">
    <property type="entry name" value="GH45_Enzymes"/>
</dbReference>
<dbReference type="EMBL" id="ML986515">
    <property type="protein sequence ID" value="KAF2272933.1"/>
    <property type="molecule type" value="Genomic_DNA"/>
</dbReference>
<feature type="signal peptide" evidence="9">
    <location>
        <begin position="1"/>
        <end position="22"/>
    </location>
</feature>
<accession>A0A6A6J9T6</accession>
<dbReference type="GeneID" id="54554383"/>
<evidence type="ECO:0000256" key="3">
    <source>
        <dbReference type="ARBA" id="ARBA00012601"/>
    </source>
</evidence>
<evidence type="ECO:0000256" key="7">
    <source>
        <dbReference type="ARBA" id="ARBA00023295"/>
    </source>
</evidence>
<keyword evidence="6" id="KW-0119">Carbohydrate metabolism</keyword>
<evidence type="ECO:0000256" key="5">
    <source>
        <dbReference type="ARBA" id="ARBA00023001"/>
    </source>
</evidence>
<dbReference type="RefSeq" id="XP_033650472.1">
    <property type="nucleotide sequence ID" value="XM_033801208.1"/>
</dbReference>
<keyword evidence="4" id="KW-0378">Hydrolase</keyword>
<dbReference type="PANTHER" id="PTHR39730:SF1">
    <property type="entry name" value="ENDOGLUCANASE 1"/>
    <property type="match status" value="1"/>
</dbReference>
<keyword evidence="9" id="KW-0732">Signal</keyword>
<name>A0A6A6J9T6_WESOR</name>
<dbReference type="Gene3D" id="2.40.40.10">
    <property type="entry name" value="RlpA-like domain"/>
    <property type="match status" value="1"/>
</dbReference>
<dbReference type="Pfam" id="PF02015">
    <property type="entry name" value="Glyco_hydro_45"/>
    <property type="match status" value="1"/>
</dbReference>
<organism evidence="11 12">
    <name type="scientific">Westerdykella ornata</name>
    <dbReference type="NCBI Taxonomy" id="318751"/>
    <lineage>
        <taxon>Eukaryota</taxon>
        <taxon>Fungi</taxon>
        <taxon>Dikarya</taxon>
        <taxon>Ascomycota</taxon>
        <taxon>Pezizomycotina</taxon>
        <taxon>Dothideomycetes</taxon>
        <taxon>Pleosporomycetidae</taxon>
        <taxon>Pleosporales</taxon>
        <taxon>Sporormiaceae</taxon>
        <taxon>Westerdykella</taxon>
    </lineage>
</organism>
<evidence type="ECO:0000256" key="8">
    <source>
        <dbReference type="ARBA" id="ARBA00023326"/>
    </source>
</evidence>
<sequence length="270" mass="29905">MTVPYLRNILLALQLFLVFVRADLNISGETITTRFWDCCKPSCSWKGKAEVSRPVQDCQWDDAPSTDINGGTGCGEGGGAYTCNNQQPWAINDTLSYGFAGVFITGHPEIESFWCCACYQLDFTSEPLKGKSMIVQASNTAYDVKTTNRFSLAIPGGNTTRFDGCTKQYNVNQTVFGNPNSGVGSLDACNNLPEKLQAGCRWRFDWFQDAQYPSANFKRVVCPSELTDRTKCVRKDEQAFAEGRSFATSNFCPSAWFAMLSVIFTSFILA</sequence>
<gene>
    <name evidence="11" type="ORF">EI97DRAFT_461549</name>
</gene>